<protein>
    <submittedName>
        <fullName evidence="1">Uncharacterized protein</fullName>
    </submittedName>
</protein>
<dbReference type="SUPFAM" id="SSF49695">
    <property type="entry name" value="gamma-Crystallin-like"/>
    <property type="match status" value="1"/>
</dbReference>
<dbReference type="InterPro" id="IPR011024">
    <property type="entry name" value="G_crystallin-like"/>
</dbReference>
<dbReference type="GeneID" id="43651485"/>
<dbReference type="OrthoDB" id="4168576at2759"/>
<accession>A0A5N7A4C5</accession>
<organism evidence="1 2">
    <name type="scientific">Aspergillus caelatus</name>
    <dbReference type="NCBI Taxonomy" id="61420"/>
    <lineage>
        <taxon>Eukaryota</taxon>
        <taxon>Fungi</taxon>
        <taxon>Dikarya</taxon>
        <taxon>Ascomycota</taxon>
        <taxon>Pezizomycotina</taxon>
        <taxon>Eurotiomycetes</taxon>
        <taxon>Eurotiomycetidae</taxon>
        <taxon>Eurotiales</taxon>
        <taxon>Aspergillaceae</taxon>
        <taxon>Aspergillus</taxon>
        <taxon>Aspergillus subgen. Circumdati</taxon>
    </lineage>
</organism>
<keyword evidence="2" id="KW-1185">Reference proteome</keyword>
<dbReference type="AlphaFoldDB" id="A0A5N7A4C5"/>
<name>A0A5N7A4C5_9EURO</name>
<evidence type="ECO:0000313" key="1">
    <source>
        <dbReference type="EMBL" id="KAE8364288.1"/>
    </source>
</evidence>
<dbReference type="Proteomes" id="UP000326268">
    <property type="component" value="Unassembled WGS sequence"/>
</dbReference>
<dbReference type="EMBL" id="ML737655">
    <property type="protein sequence ID" value="KAE8364288.1"/>
    <property type="molecule type" value="Genomic_DNA"/>
</dbReference>
<reference evidence="1 2" key="1">
    <citation type="submission" date="2019-04" db="EMBL/GenBank/DDBJ databases">
        <title>Friends and foes A comparative genomics studyof 23 Aspergillus species from section Flavi.</title>
        <authorList>
            <consortium name="DOE Joint Genome Institute"/>
            <person name="Kjaerbolling I."/>
            <person name="Vesth T."/>
            <person name="Frisvad J.C."/>
            <person name="Nybo J.L."/>
            <person name="Theobald S."/>
            <person name="Kildgaard S."/>
            <person name="Isbrandt T."/>
            <person name="Kuo A."/>
            <person name="Sato A."/>
            <person name="Lyhne E.K."/>
            <person name="Kogle M.E."/>
            <person name="Wiebenga A."/>
            <person name="Kun R.S."/>
            <person name="Lubbers R.J."/>
            <person name="Makela M.R."/>
            <person name="Barry K."/>
            <person name="Chovatia M."/>
            <person name="Clum A."/>
            <person name="Daum C."/>
            <person name="Haridas S."/>
            <person name="He G."/>
            <person name="LaButti K."/>
            <person name="Lipzen A."/>
            <person name="Mondo S."/>
            <person name="Riley R."/>
            <person name="Salamov A."/>
            <person name="Simmons B.A."/>
            <person name="Magnuson J.K."/>
            <person name="Henrissat B."/>
            <person name="Mortensen U.H."/>
            <person name="Larsen T.O."/>
            <person name="Devries R.P."/>
            <person name="Grigoriev I.V."/>
            <person name="Machida M."/>
            <person name="Baker S.E."/>
            <person name="Andersen M.R."/>
        </authorList>
    </citation>
    <scope>NUCLEOTIDE SEQUENCE [LARGE SCALE GENOMIC DNA]</scope>
    <source>
        <strain evidence="1 2">CBS 763.97</strain>
    </source>
</reference>
<gene>
    <name evidence="1" type="ORF">BDV27DRAFT_128719</name>
</gene>
<proteinExistence type="predicted"/>
<evidence type="ECO:0000313" key="2">
    <source>
        <dbReference type="Proteomes" id="UP000326268"/>
    </source>
</evidence>
<dbReference type="RefSeq" id="XP_031927369.1">
    <property type="nucleotide sequence ID" value="XM_032067039.1"/>
</dbReference>
<sequence length="111" mass="12850">MLYSKITALAVAILPLFVTARFYYPATTNVRLYNEPNYDGEIQDPYIHRCTDLDPPLKHNLGSAQIKRGHYCDIYRHAGCNGYEGRVYDGNWPDLLRYDPLSVYCDILSRE</sequence>